<evidence type="ECO:0000256" key="2">
    <source>
        <dbReference type="ARBA" id="ARBA00023043"/>
    </source>
</evidence>
<evidence type="ECO:0000313" key="4">
    <source>
        <dbReference type="EMBL" id="CAI6342502.1"/>
    </source>
</evidence>
<sequence length="603" mass="67775">MTMPLLCLANELLISISENFESEKDINAFARTCRRLYLLTNDYLYRYHYLKPREEYDFHQWAMEWAVQNGRETTIQKLLDGANLGNEYIRSRNDLMRLAVDTNQHGVVQLLLHYGIDIQAKVRSQHTALHVAVDRPDYSEKMIKLLLDNGADFNSPGYGRDDTPLEKAYYLGQAPVMKMFFEYGLDIDSLSGYLASAAWNDRLEIVKLLIENGADVNENDGSALDYAVGVGNEEMVKMLLRNGAKANLNHSKALLQAAWRGYYNLLKIIWESGATIDNHNGDVLLFALEGQHIEVADLLMEYGAVLRKEDPATKDALCDAAASNQKITLRFLLEHGMNPNESQGLPLANAACKGNLDIMGLLLDFGADIDTRCEDGHTAIYKASKDGRFESVRLLLDRGAKINVEDEDWDHPIQQACGKNQKDLVRLLLENGVDVNHEGGEYGSLLAAAMIPGGKPFVLELLQRGANVNVKGGKHGTPLGLAAAGRKRTDVALVRLLIDEYDADVNACYEGQFTAFQQALIGSSDGSAQLLLQRGADVNLNHSLYNEVFHRARKFYRSRIRKLLMENGLRDEIRFNCKSEQEEAWWECHGQECKYQDFRMKSA</sequence>
<evidence type="ECO:0000256" key="3">
    <source>
        <dbReference type="PROSITE-ProRule" id="PRU00023"/>
    </source>
</evidence>
<organism evidence="4 5">
    <name type="scientific">Periconia digitata</name>
    <dbReference type="NCBI Taxonomy" id="1303443"/>
    <lineage>
        <taxon>Eukaryota</taxon>
        <taxon>Fungi</taxon>
        <taxon>Dikarya</taxon>
        <taxon>Ascomycota</taxon>
        <taxon>Pezizomycotina</taxon>
        <taxon>Dothideomycetes</taxon>
        <taxon>Pleosporomycetidae</taxon>
        <taxon>Pleosporales</taxon>
        <taxon>Massarineae</taxon>
        <taxon>Periconiaceae</taxon>
        <taxon>Periconia</taxon>
    </lineage>
</organism>
<dbReference type="SMART" id="SM00248">
    <property type="entry name" value="ANK"/>
    <property type="match status" value="15"/>
</dbReference>
<keyword evidence="2 3" id="KW-0040">ANK repeat</keyword>
<dbReference type="PROSITE" id="PS50088">
    <property type="entry name" value="ANK_REPEAT"/>
    <property type="match status" value="6"/>
</dbReference>
<dbReference type="SUPFAM" id="SSF48403">
    <property type="entry name" value="Ankyrin repeat"/>
    <property type="match status" value="2"/>
</dbReference>
<feature type="repeat" description="ANK" evidence="3">
    <location>
        <begin position="408"/>
        <end position="440"/>
    </location>
</feature>
<name>A0A9W4XZG4_9PLEO</name>
<feature type="repeat" description="ANK" evidence="3">
    <location>
        <begin position="124"/>
        <end position="158"/>
    </location>
</feature>
<feature type="repeat" description="ANK" evidence="3">
    <location>
        <begin position="342"/>
        <end position="374"/>
    </location>
</feature>
<gene>
    <name evidence="4" type="ORF">PDIGIT_LOCUS15709</name>
</gene>
<dbReference type="OrthoDB" id="427518at2759"/>
<keyword evidence="5" id="KW-1185">Reference proteome</keyword>
<accession>A0A9W4XZG4</accession>
<proteinExistence type="predicted"/>
<feature type="repeat" description="ANK" evidence="3">
    <location>
        <begin position="219"/>
        <end position="251"/>
    </location>
</feature>
<protein>
    <submittedName>
        <fullName evidence="4">Uncharacterized protein</fullName>
    </submittedName>
</protein>
<reference evidence="4" key="1">
    <citation type="submission" date="2023-01" db="EMBL/GenBank/DDBJ databases">
        <authorList>
            <person name="Van Ghelder C."/>
            <person name="Rancurel C."/>
        </authorList>
    </citation>
    <scope>NUCLEOTIDE SEQUENCE</scope>
    <source>
        <strain evidence="4">CNCM I-4278</strain>
    </source>
</reference>
<dbReference type="Proteomes" id="UP001152607">
    <property type="component" value="Unassembled WGS sequence"/>
</dbReference>
<keyword evidence="1" id="KW-0677">Repeat</keyword>
<feature type="repeat" description="ANK" evidence="3">
    <location>
        <begin position="375"/>
        <end position="407"/>
    </location>
</feature>
<feature type="repeat" description="ANK" evidence="3">
    <location>
        <begin position="194"/>
        <end position="221"/>
    </location>
</feature>
<dbReference type="PANTHER" id="PTHR24198:SF165">
    <property type="entry name" value="ANKYRIN REPEAT-CONTAINING PROTEIN-RELATED"/>
    <property type="match status" value="1"/>
</dbReference>
<evidence type="ECO:0000256" key="1">
    <source>
        <dbReference type="ARBA" id="ARBA00022737"/>
    </source>
</evidence>
<dbReference type="Pfam" id="PF12796">
    <property type="entry name" value="Ank_2"/>
    <property type="match status" value="4"/>
</dbReference>
<evidence type="ECO:0000313" key="5">
    <source>
        <dbReference type="Proteomes" id="UP001152607"/>
    </source>
</evidence>
<comment type="caution">
    <text evidence="4">The sequence shown here is derived from an EMBL/GenBank/DDBJ whole genome shotgun (WGS) entry which is preliminary data.</text>
</comment>
<dbReference type="EMBL" id="CAOQHR010000013">
    <property type="protein sequence ID" value="CAI6342502.1"/>
    <property type="molecule type" value="Genomic_DNA"/>
</dbReference>
<dbReference type="Gene3D" id="1.25.40.20">
    <property type="entry name" value="Ankyrin repeat-containing domain"/>
    <property type="match status" value="2"/>
</dbReference>
<dbReference type="InterPro" id="IPR036770">
    <property type="entry name" value="Ankyrin_rpt-contain_sf"/>
</dbReference>
<dbReference type="AlphaFoldDB" id="A0A9W4XZG4"/>
<dbReference type="PANTHER" id="PTHR24198">
    <property type="entry name" value="ANKYRIN REPEAT AND PROTEIN KINASE DOMAIN-CONTAINING PROTEIN"/>
    <property type="match status" value="1"/>
</dbReference>
<dbReference type="PROSITE" id="PS50297">
    <property type="entry name" value="ANK_REP_REGION"/>
    <property type="match status" value="3"/>
</dbReference>
<dbReference type="InterPro" id="IPR002110">
    <property type="entry name" value="Ankyrin_rpt"/>
</dbReference>